<dbReference type="InterPro" id="IPR004518">
    <property type="entry name" value="MazG-like_dom"/>
</dbReference>
<accession>C8NN48</accession>
<dbReference type="Gene3D" id="1.10.287.1080">
    <property type="entry name" value="MazG-like"/>
    <property type="match status" value="1"/>
</dbReference>
<dbReference type="SUPFAM" id="SSF101386">
    <property type="entry name" value="all-alpha NTP pyrophosphatases"/>
    <property type="match status" value="1"/>
</dbReference>
<evidence type="ECO:0000313" key="2">
    <source>
        <dbReference type="EMBL" id="BAC17847.1"/>
    </source>
</evidence>
<sequence length="203" mass="22325">MATRILLIDSHNPVLPAEFLDAVLRQGDSAEVDETVGVDFLSWGITVAPGSPWFVTADPSAARTRTGVLIDARLTHVADAIGVMRRACEQGEWEQSQTHHSLIPYLREETEEFIEAVEQGVPEQELIRELGDVLLQVLFHAEIAARRGAWDFGDVAASFVAKMRSRSPYLFNGRRGLVTVEEAERLWAEGKAREVSAGEVSGG</sequence>
<dbReference type="PANTHER" id="PTHR30522:SF0">
    <property type="entry name" value="NUCLEOSIDE TRIPHOSPHATE PYROPHOSPHOHYDROLASE"/>
    <property type="match status" value="1"/>
</dbReference>
<keyword evidence="3" id="KW-1185">Reference proteome</keyword>
<dbReference type="InterPro" id="IPR048015">
    <property type="entry name" value="NTP-PPase_MazG-like_N"/>
</dbReference>
<dbReference type="GO" id="GO:0046081">
    <property type="term" value="P:dUTP catabolic process"/>
    <property type="evidence" value="ECO:0007669"/>
    <property type="project" value="TreeGrafter"/>
</dbReference>
<reference evidence="2 3" key="1">
    <citation type="journal article" date="2003" name="Genome Res.">
        <title>Comparative complete genome sequence analysis of the amino acid replacements responsible for the thermostability of Corynebacterium efficiens.</title>
        <authorList>
            <person name="Nishio Y."/>
            <person name="Nakamura Y."/>
            <person name="Kawarabayasi Y."/>
            <person name="Usuda Y."/>
            <person name="Kimura E."/>
            <person name="Sugimoto S."/>
            <person name="Matsui K."/>
            <person name="Yamagishi A."/>
            <person name="Kikuchi H."/>
            <person name="Ikeo K."/>
            <person name="Gojobori T."/>
        </authorList>
    </citation>
    <scope>NUCLEOTIDE SEQUENCE [LARGE SCALE GENOMIC DNA]</scope>
    <source>
        <strain evidence="3">DSM 44549 / YS-314 / AJ 12310 / JCM 11189 / NBRC 100395</strain>
    </source>
</reference>
<evidence type="ECO:0000259" key="1">
    <source>
        <dbReference type="Pfam" id="PF03819"/>
    </source>
</evidence>
<name>Q8FQT2_COREF</name>
<dbReference type="HOGENOM" id="CLU_038356_3_2_11"/>
<dbReference type="STRING" id="196164.gene:10741444"/>
<dbReference type="AlphaFoldDB" id="Q8FQT2"/>
<dbReference type="GO" id="GO:0006203">
    <property type="term" value="P:dGTP catabolic process"/>
    <property type="evidence" value="ECO:0007669"/>
    <property type="project" value="TreeGrafter"/>
</dbReference>
<evidence type="ECO:0000313" key="3">
    <source>
        <dbReference type="Proteomes" id="UP000001409"/>
    </source>
</evidence>
<dbReference type="InterPro" id="IPR011551">
    <property type="entry name" value="NTP_PyrPHydrolase_MazG"/>
</dbReference>
<dbReference type="Pfam" id="PF03819">
    <property type="entry name" value="MazG"/>
    <property type="match status" value="1"/>
</dbReference>
<dbReference type="eggNOG" id="COG1694">
    <property type="taxonomic scope" value="Bacteria"/>
</dbReference>
<dbReference type="Proteomes" id="UP000001409">
    <property type="component" value="Chromosome"/>
</dbReference>
<dbReference type="PANTHER" id="PTHR30522">
    <property type="entry name" value="NUCLEOSIDE TRIPHOSPHATE PYROPHOSPHOHYDROLASE"/>
    <property type="match status" value="1"/>
</dbReference>
<organism evidence="2 3">
    <name type="scientific">Corynebacterium efficiens (strain DSM 44549 / YS-314 / AJ 12310 / JCM 11189 / NBRC 100395)</name>
    <dbReference type="NCBI Taxonomy" id="196164"/>
    <lineage>
        <taxon>Bacteria</taxon>
        <taxon>Bacillati</taxon>
        <taxon>Actinomycetota</taxon>
        <taxon>Actinomycetes</taxon>
        <taxon>Mycobacteriales</taxon>
        <taxon>Corynebacteriaceae</taxon>
        <taxon>Corynebacterium</taxon>
    </lineage>
</organism>
<dbReference type="GO" id="GO:0046052">
    <property type="term" value="P:UTP catabolic process"/>
    <property type="evidence" value="ECO:0007669"/>
    <property type="project" value="TreeGrafter"/>
</dbReference>
<protein>
    <recommendedName>
        <fullName evidence="1">NTP pyrophosphohydrolase MazG-like domain-containing protein</fullName>
    </recommendedName>
</protein>
<dbReference type="RefSeq" id="WP_006770002.1">
    <property type="nucleotide sequence ID" value="NC_004369.1"/>
</dbReference>
<dbReference type="GO" id="GO:0046047">
    <property type="term" value="P:TTP catabolic process"/>
    <property type="evidence" value="ECO:0007669"/>
    <property type="project" value="TreeGrafter"/>
</dbReference>
<feature type="domain" description="NTP pyrophosphohydrolase MazG-like" evidence="1">
    <location>
        <begin position="97"/>
        <end position="171"/>
    </location>
</feature>
<dbReference type="CDD" id="cd11528">
    <property type="entry name" value="NTP-PPase_MazG_Nterm"/>
    <property type="match status" value="1"/>
</dbReference>
<proteinExistence type="predicted"/>
<dbReference type="OrthoDB" id="9808939at2"/>
<dbReference type="GO" id="GO:0046061">
    <property type="term" value="P:dATP catabolic process"/>
    <property type="evidence" value="ECO:0007669"/>
    <property type="project" value="TreeGrafter"/>
</dbReference>
<dbReference type="GO" id="GO:0046076">
    <property type="term" value="P:dTTP catabolic process"/>
    <property type="evidence" value="ECO:0007669"/>
    <property type="project" value="TreeGrafter"/>
</dbReference>
<dbReference type="GO" id="GO:0047429">
    <property type="term" value="F:nucleoside triphosphate diphosphatase activity"/>
    <property type="evidence" value="ECO:0007669"/>
    <property type="project" value="TreeGrafter"/>
</dbReference>
<accession>Q8FQT2</accession>
<dbReference type="KEGG" id="cef:CE1037"/>
<dbReference type="EMBL" id="BA000035">
    <property type="protein sequence ID" value="BAC17847.1"/>
    <property type="molecule type" value="Genomic_DNA"/>
</dbReference>